<dbReference type="Proteomes" id="UP000296049">
    <property type="component" value="Unassembled WGS sequence"/>
</dbReference>
<name>R0JXV2_ANAPL</name>
<evidence type="ECO:0000313" key="2">
    <source>
        <dbReference type="Proteomes" id="UP000296049"/>
    </source>
</evidence>
<sequence>MLAMDCNSSEEYNQEVLPARAHCCAGYEQLTAGRVVQDEHHTIYHPANIQPTFTGRSLKIIVSDIFRMRLESGASFPLRWGITLTYLSLPKAQQAIQC</sequence>
<dbReference type="EMBL" id="KB742992">
    <property type="protein sequence ID" value="EOB02127.1"/>
    <property type="molecule type" value="Genomic_DNA"/>
</dbReference>
<accession>R0JXV2</accession>
<reference evidence="2" key="1">
    <citation type="journal article" date="2013" name="Nat. Genet.">
        <title>The duck genome and transcriptome provide insight into an avian influenza virus reservoir species.</title>
        <authorList>
            <person name="Huang Y."/>
            <person name="Li Y."/>
            <person name="Burt D.W."/>
            <person name="Chen H."/>
            <person name="Zhang Y."/>
            <person name="Qian W."/>
            <person name="Kim H."/>
            <person name="Gan S."/>
            <person name="Zhao Y."/>
            <person name="Li J."/>
            <person name="Yi K."/>
            <person name="Feng H."/>
            <person name="Zhu P."/>
            <person name="Li B."/>
            <person name="Liu Q."/>
            <person name="Fairley S."/>
            <person name="Magor K.E."/>
            <person name="Du Z."/>
            <person name="Hu X."/>
            <person name="Goodman L."/>
            <person name="Tafer H."/>
            <person name="Vignal A."/>
            <person name="Lee T."/>
            <person name="Kim K.W."/>
            <person name="Sheng Z."/>
            <person name="An Y."/>
            <person name="Searle S."/>
            <person name="Herrero J."/>
            <person name="Groenen M.A."/>
            <person name="Crooijmans R.P."/>
            <person name="Faraut T."/>
            <person name="Cai Q."/>
            <person name="Webster R.G."/>
            <person name="Aldridge J.R."/>
            <person name="Warren W.C."/>
            <person name="Bartschat S."/>
            <person name="Kehr S."/>
            <person name="Marz M."/>
            <person name="Stadler P.F."/>
            <person name="Smith J."/>
            <person name="Kraus R.H."/>
            <person name="Zhao Y."/>
            <person name="Ren L."/>
            <person name="Fei J."/>
            <person name="Morisson M."/>
            <person name="Kaiser P."/>
            <person name="Griffin D.K."/>
            <person name="Rao M."/>
            <person name="Pitel F."/>
            <person name="Wang J."/>
            <person name="Li N."/>
        </authorList>
    </citation>
    <scope>NUCLEOTIDE SEQUENCE [LARGE SCALE GENOMIC DNA]</scope>
</reference>
<organism evidence="1 2">
    <name type="scientific">Anas platyrhynchos</name>
    <name type="common">Mallard</name>
    <name type="synonym">Anas boschas</name>
    <dbReference type="NCBI Taxonomy" id="8839"/>
    <lineage>
        <taxon>Eukaryota</taxon>
        <taxon>Metazoa</taxon>
        <taxon>Chordata</taxon>
        <taxon>Craniata</taxon>
        <taxon>Vertebrata</taxon>
        <taxon>Euteleostomi</taxon>
        <taxon>Archelosauria</taxon>
        <taxon>Archosauria</taxon>
        <taxon>Dinosauria</taxon>
        <taxon>Saurischia</taxon>
        <taxon>Theropoda</taxon>
        <taxon>Coelurosauria</taxon>
        <taxon>Aves</taxon>
        <taxon>Neognathae</taxon>
        <taxon>Galloanserae</taxon>
        <taxon>Anseriformes</taxon>
        <taxon>Anatidae</taxon>
        <taxon>Anatinae</taxon>
        <taxon>Anas</taxon>
    </lineage>
</organism>
<evidence type="ECO:0000313" key="1">
    <source>
        <dbReference type="EMBL" id="EOB02127.1"/>
    </source>
</evidence>
<keyword evidence="2" id="KW-1185">Reference proteome</keyword>
<protein>
    <submittedName>
        <fullName evidence="1">Uncharacterized protein</fullName>
    </submittedName>
</protein>
<gene>
    <name evidence="1" type="ORF">Anapl_07256</name>
</gene>
<dbReference type="AlphaFoldDB" id="R0JXV2"/>
<proteinExistence type="predicted"/>